<evidence type="ECO:0000256" key="2">
    <source>
        <dbReference type="ARBA" id="ARBA00022714"/>
    </source>
</evidence>
<dbReference type="KEGG" id="rbu:PG1C_02970"/>
<feature type="domain" description="FAD-binding FR-type" evidence="5">
    <location>
        <begin position="102"/>
        <end position="199"/>
    </location>
</feature>
<dbReference type="InterPro" id="IPR039261">
    <property type="entry name" value="FNR_nucleotide-bd"/>
</dbReference>
<dbReference type="SUPFAM" id="SSF52343">
    <property type="entry name" value="Ferredoxin reductase-like, C-terminal NADP-linked domain"/>
    <property type="match status" value="1"/>
</dbReference>
<dbReference type="InterPro" id="IPR012675">
    <property type="entry name" value="Beta-grasp_dom_sf"/>
</dbReference>
<dbReference type="PROSITE" id="PS51384">
    <property type="entry name" value="FAD_FR"/>
    <property type="match status" value="1"/>
</dbReference>
<dbReference type="GO" id="GO:0051537">
    <property type="term" value="F:2 iron, 2 sulfur cluster binding"/>
    <property type="evidence" value="ECO:0007669"/>
    <property type="project" value="UniProtKB-KW"/>
</dbReference>
<proteinExistence type="predicted"/>
<dbReference type="Gene3D" id="3.40.50.80">
    <property type="entry name" value="Nucleotide-binding domain of ferredoxin-NADP reductase (FNR) module"/>
    <property type="match status" value="1"/>
</dbReference>
<evidence type="ECO:0000256" key="1">
    <source>
        <dbReference type="ARBA" id="ARBA00001974"/>
    </source>
</evidence>
<dbReference type="InterPro" id="IPR008333">
    <property type="entry name" value="Cbr1-like_FAD-bd_dom"/>
</dbReference>
<dbReference type="Gene3D" id="2.40.30.10">
    <property type="entry name" value="Translation factors"/>
    <property type="match status" value="1"/>
</dbReference>
<accession>A0A0C5JK24</accession>
<dbReference type="PRINTS" id="PR00410">
    <property type="entry name" value="PHEHYDRXLASE"/>
</dbReference>
<dbReference type="InterPro" id="IPR017938">
    <property type="entry name" value="Riboflavin_synthase-like_b-brl"/>
</dbReference>
<dbReference type="InterPro" id="IPR006058">
    <property type="entry name" value="2Fe2S_fd_BS"/>
</dbReference>
<dbReference type="InterPro" id="IPR017927">
    <property type="entry name" value="FAD-bd_FR_type"/>
</dbReference>
<reference evidence="6 7" key="1">
    <citation type="journal article" date="2015" name="Genome Announc.">
        <title>Complete Genome Sequence of a Novel Bacterium within the Family Rhodocyclaceae That Degrades Polycyclic Aromatic Hydrocarbons.</title>
        <authorList>
            <person name="Singleton D.R."/>
            <person name="Dickey A.N."/>
            <person name="Scholl E.H."/>
            <person name="Wright F.A."/>
            <person name="Aitken M.D."/>
        </authorList>
    </citation>
    <scope>NUCLEOTIDE SEQUENCE [LARGE SCALE GENOMIC DNA]</scope>
    <source>
        <strain evidence="7">PG1-Ca6</strain>
    </source>
</reference>
<evidence type="ECO:0000313" key="6">
    <source>
        <dbReference type="EMBL" id="AJP47706.1"/>
    </source>
</evidence>
<dbReference type="PROSITE" id="PS00197">
    <property type="entry name" value="2FE2S_FER_1"/>
    <property type="match status" value="1"/>
</dbReference>
<name>A0A0C5JK24_9PROT</name>
<evidence type="ECO:0000313" key="7">
    <source>
        <dbReference type="Proteomes" id="UP000061603"/>
    </source>
</evidence>
<protein>
    <recommendedName>
        <fullName evidence="8">Oxidoreductase</fullName>
    </recommendedName>
</protein>
<keyword evidence="2" id="KW-0411">Iron-sulfur</keyword>
<sequence>MKIIVQFSDNETVLLNATPEETLFDAAKRQGLRWPIDCAEGVCGSCKCQIISGTVDHGFYTDEALTQEEITAGYALGCQTRAKSDLIVSLRMPLARLRRAAPPMLSAHIVRLDTVAKDTVHLVLQLNQPIEFLPGQYAKLKVPGSNDWRAYSFTNIPNHDQVGMLIRLLPSGQMSDYLRRAQVGEVLELTGPHGIFFMRDYSSPAVMIAGGTGLGPMLSMLQTLAADDRASAMQSARLLYGVNDAAEIACLDILEAVKKKLPGFSWTISVANASAQYRQGFATDLLDDFTAADVASTTFYLCGPPPMIDAGRAKLKNLGVSEEKIIYEKFIASQ</sequence>
<dbReference type="AlphaFoldDB" id="A0A0C5JK24"/>
<dbReference type="InterPro" id="IPR050415">
    <property type="entry name" value="MRET"/>
</dbReference>
<dbReference type="CDD" id="cd00207">
    <property type="entry name" value="fer2"/>
    <property type="match status" value="1"/>
</dbReference>
<dbReference type="InterPro" id="IPR001433">
    <property type="entry name" value="OxRdtase_FAD/NAD-bd"/>
</dbReference>
<dbReference type="PRINTS" id="PR00371">
    <property type="entry name" value="FPNCR"/>
</dbReference>
<dbReference type="Gene3D" id="3.10.20.30">
    <property type="match status" value="1"/>
</dbReference>
<dbReference type="SUPFAM" id="SSF54292">
    <property type="entry name" value="2Fe-2S ferredoxin-like"/>
    <property type="match status" value="1"/>
</dbReference>
<evidence type="ECO:0000256" key="3">
    <source>
        <dbReference type="ARBA" id="ARBA00034078"/>
    </source>
</evidence>
<dbReference type="Pfam" id="PF00111">
    <property type="entry name" value="Fer2"/>
    <property type="match status" value="1"/>
</dbReference>
<dbReference type="RefSeq" id="WP_202635958.1">
    <property type="nucleotide sequence ID" value="NZ_CP010554.1"/>
</dbReference>
<dbReference type="InterPro" id="IPR036010">
    <property type="entry name" value="2Fe-2S_ferredoxin-like_sf"/>
</dbReference>
<evidence type="ECO:0000259" key="4">
    <source>
        <dbReference type="PROSITE" id="PS51085"/>
    </source>
</evidence>
<dbReference type="PANTHER" id="PTHR47354:SF5">
    <property type="entry name" value="PROTEIN RFBI"/>
    <property type="match status" value="1"/>
</dbReference>
<dbReference type="GO" id="GO:0016491">
    <property type="term" value="F:oxidoreductase activity"/>
    <property type="evidence" value="ECO:0007669"/>
    <property type="project" value="InterPro"/>
</dbReference>
<dbReference type="EMBL" id="CP010554">
    <property type="protein sequence ID" value="AJP47706.1"/>
    <property type="molecule type" value="Genomic_DNA"/>
</dbReference>
<comment type="cofactor">
    <cofactor evidence="3">
        <name>[2Fe-2S] cluster</name>
        <dbReference type="ChEBI" id="CHEBI:190135"/>
    </cofactor>
</comment>
<dbReference type="Proteomes" id="UP000061603">
    <property type="component" value="Chromosome"/>
</dbReference>
<dbReference type="STRING" id="1565605.PG1C_02970"/>
<dbReference type="Pfam" id="PF00175">
    <property type="entry name" value="NAD_binding_1"/>
    <property type="match status" value="1"/>
</dbReference>
<dbReference type="InterPro" id="IPR001709">
    <property type="entry name" value="Flavoprot_Pyr_Nucl_cyt_Rdtase"/>
</dbReference>
<evidence type="ECO:0000259" key="5">
    <source>
        <dbReference type="PROSITE" id="PS51384"/>
    </source>
</evidence>
<organism evidence="6 7">
    <name type="scientific">Rugosibacter aromaticivorans</name>
    <dbReference type="NCBI Taxonomy" id="1565605"/>
    <lineage>
        <taxon>Bacteria</taxon>
        <taxon>Pseudomonadati</taxon>
        <taxon>Pseudomonadota</taxon>
        <taxon>Betaproteobacteria</taxon>
        <taxon>Nitrosomonadales</taxon>
        <taxon>Sterolibacteriaceae</taxon>
        <taxon>Rugosibacter</taxon>
    </lineage>
</organism>
<gene>
    <name evidence="6" type="ORF">PG1C_02970</name>
</gene>
<dbReference type="PANTHER" id="PTHR47354">
    <property type="entry name" value="NADH OXIDOREDUCTASE HCR"/>
    <property type="match status" value="1"/>
</dbReference>
<dbReference type="SUPFAM" id="SSF63380">
    <property type="entry name" value="Riboflavin synthase domain-like"/>
    <property type="match status" value="1"/>
</dbReference>
<evidence type="ECO:0008006" key="8">
    <source>
        <dbReference type="Google" id="ProtNLM"/>
    </source>
</evidence>
<keyword evidence="7" id="KW-1185">Reference proteome</keyword>
<keyword evidence="2" id="KW-0479">Metal-binding</keyword>
<dbReference type="PROSITE" id="PS51085">
    <property type="entry name" value="2FE2S_FER_2"/>
    <property type="match status" value="1"/>
</dbReference>
<comment type="cofactor">
    <cofactor evidence="1">
        <name>FAD</name>
        <dbReference type="ChEBI" id="CHEBI:57692"/>
    </cofactor>
</comment>
<keyword evidence="2" id="KW-0408">Iron</keyword>
<feature type="domain" description="2Fe-2S ferredoxin-type" evidence="4">
    <location>
        <begin position="1"/>
        <end position="94"/>
    </location>
</feature>
<keyword evidence="2" id="KW-0001">2Fe-2S</keyword>
<dbReference type="HOGENOM" id="CLU_003827_7_0_4"/>
<dbReference type="Pfam" id="PF00970">
    <property type="entry name" value="FAD_binding_6"/>
    <property type="match status" value="1"/>
</dbReference>
<dbReference type="InterPro" id="IPR001041">
    <property type="entry name" value="2Fe-2S_ferredoxin-type"/>
</dbReference>